<evidence type="ECO:0000256" key="1">
    <source>
        <dbReference type="ARBA" id="ARBA00022679"/>
    </source>
</evidence>
<evidence type="ECO:0000259" key="4">
    <source>
        <dbReference type="Pfam" id="PF02709"/>
    </source>
</evidence>
<dbReference type="Pfam" id="PF00535">
    <property type="entry name" value="Glycos_transf_2"/>
    <property type="match status" value="1"/>
</dbReference>
<dbReference type="STRING" id="283909.R7V9W5"/>
<dbReference type="Proteomes" id="UP000014760">
    <property type="component" value="Unassembled WGS sequence"/>
</dbReference>
<evidence type="ECO:0000313" key="5">
    <source>
        <dbReference type="EMBL" id="ELU15389.1"/>
    </source>
</evidence>
<dbReference type="InterPro" id="IPR001173">
    <property type="entry name" value="Glyco_trans_2-like"/>
</dbReference>
<feature type="domain" description="Galactosyltransferase C-terminal" evidence="4">
    <location>
        <begin position="200"/>
        <end position="264"/>
    </location>
</feature>
<dbReference type="PANTHER" id="PTHR11675">
    <property type="entry name" value="N-ACETYLGALACTOSAMINYLTRANSFERASE"/>
    <property type="match status" value="1"/>
</dbReference>
<proteinExistence type="predicted"/>
<dbReference type="PANTHER" id="PTHR11675:SF119">
    <property type="entry name" value="POLYPEPTIDE N-ACETYLGALACTOSAMINYLTRANSFERASE 2"/>
    <property type="match status" value="1"/>
</dbReference>
<dbReference type="OrthoDB" id="6057956at2759"/>
<feature type="non-terminal residue" evidence="5">
    <location>
        <position position="363"/>
    </location>
</feature>
<name>R7V9W5_CAPTE</name>
<dbReference type="EnsemblMetazoa" id="CapteT73412">
    <property type="protein sequence ID" value="CapteP73412"/>
    <property type="gene ID" value="CapteG73412"/>
</dbReference>
<dbReference type="EMBL" id="AMQN01000633">
    <property type="status" value="NOT_ANNOTATED_CDS"/>
    <property type="molecule type" value="Genomic_DNA"/>
</dbReference>
<dbReference type="InterPro" id="IPR029044">
    <property type="entry name" value="Nucleotide-diphossugar_trans"/>
</dbReference>
<evidence type="ECO:0000256" key="2">
    <source>
        <dbReference type="ARBA" id="ARBA00023157"/>
    </source>
</evidence>
<dbReference type="Gene3D" id="3.90.550.10">
    <property type="entry name" value="Spore Coat Polysaccharide Biosynthesis Protein SpsA, Chain A"/>
    <property type="match status" value="1"/>
</dbReference>
<protein>
    <submittedName>
        <fullName evidence="5 6">Uncharacterized protein</fullName>
    </submittedName>
</protein>
<reference evidence="5 7" key="2">
    <citation type="journal article" date="2013" name="Nature">
        <title>Insights into bilaterian evolution from three spiralian genomes.</title>
        <authorList>
            <person name="Simakov O."/>
            <person name="Marletaz F."/>
            <person name="Cho S.J."/>
            <person name="Edsinger-Gonzales E."/>
            <person name="Havlak P."/>
            <person name="Hellsten U."/>
            <person name="Kuo D.H."/>
            <person name="Larsson T."/>
            <person name="Lv J."/>
            <person name="Arendt D."/>
            <person name="Savage R."/>
            <person name="Osoegawa K."/>
            <person name="de Jong P."/>
            <person name="Grimwood J."/>
            <person name="Chapman J.A."/>
            <person name="Shapiro H."/>
            <person name="Aerts A."/>
            <person name="Otillar R.P."/>
            <person name="Terry A.Y."/>
            <person name="Boore J.L."/>
            <person name="Grigoriev I.V."/>
            <person name="Lindberg D.R."/>
            <person name="Seaver E.C."/>
            <person name="Weisblat D.A."/>
            <person name="Putnam N.H."/>
            <person name="Rokhsar D.S."/>
        </authorList>
    </citation>
    <scope>NUCLEOTIDE SEQUENCE</scope>
    <source>
        <strain evidence="5 7">I ESC-2004</strain>
    </source>
</reference>
<feature type="domain" description="Glycosyltransferase 2-like" evidence="3">
    <location>
        <begin position="39"/>
        <end position="190"/>
    </location>
</feature>
<dbReference type="GO" id="GO:0006493">
    <property type="term" value="P:protein O-linked glycosylation"/>
    <property type="evidence" value="ECO:0007669"/>
    <property type="project" value="TreeGrafter"/>
</dbReference>
<evidence type="ECO:0000313" key="6">
    <source>
        <dbReference type="EnsemblMetazoa" id="CapteP73412"/>
    </source>
</evidence>
<evidence type="ECO:0000259" key="3">
    <source>
        <dbReference type="Pfam" id="PF00535"/>
    </source>
</evidence>
<reference evidence="7" key="1">
    <citation type="submission" date="2012-12" db="EMBL/GenBank/DDBJ databases">
        <authorList>
            <person name="Hellsten U."/>
            <person name="Grimwood J."/>
            <person name="Chapman J.A."/>
            <person name="Shapiro H."/>
            <person name="Aerts A."/>
            <person name="Otillar R.P."/>
            <person name="Terry A.Y."/>
            <person name="Boore J.L."/>
            <person name="Simakov O."/>
            <person name="Marletaz F."/>
            <person name="Cho S.-J."/>
            <person name="Edsinger-Gonzales E."/>
            <person name="Havlak P."/>
            <person name="Kuo D.-H."/>
            <person name="Larsson T."/>
            <person name="Lv J."/>
            <person name="Arendt D."/>
            <person name="Savage R."/>
            <person name="Osoegawa K."/>
            <person name="de Jong P."/>
            <person name="Lindberg D.R."/>
            <person name="Seaver E.C."/>
            <person name="Weisblat D.A."/>
            <person name="Putnam N.H."/>
            <person name="Grigoriev I.V."/>
            <person name="Rokhsar D.S."/>
        </authorList>
    </citation>
    <scope>NUCLEOTIDE SEQUENCE</scope>
    <source>
        <strain evidence="7">I ESC-2004</strain>
    </source>
</reference>
<evidence type="ECO:0000313" key="7">
    <source>
        <dbReference type="Proteomes" id="UP000014760"/>
    </source>
</evidence>
<dbReference type="EMBL" id="KB293808">
    <property type="protein sequence ID" value="ELU15389.1"/>
    <property type="molecule type" value="Genomic_DNA"/>
</dbReference>
<organism evidence="5">
    <name type="scientific">Capitella teleta</name>
    <name type="common">Polychaete worm</name>
    <dbReference type="NCBI Taxonomy" id="283909"/>
    <lineage>
        <taxon>Eukaryota</taxon>
        <taxon>Metazoa</taxon>
        <taxon>Spiralia</taxon>
        <taxon>Lophotrochozoa</taxon>
        <taxon>Annelida</taxon>
        <taxon>Polychaeta</taxon>
        <taxon>Sedentaria</taxon>
        <taxon>Scolecida</taxon>
        <taxon>Capitellidae</taxon>
        <taxon>Capitella</taxon>
    </lineage>
</organism>
<dbReference type="GO" id="GO:0005794">
    <property type="term" value="C:Golgi apparatus"/>
    <property type="evidence" value="ECO:0007669"/>
    <property type="project" value="TreeGrafter"/>
</dbReference>
<dbReference type="InterPro" id="IPR027791">
    <property type="entry name" value="Galactosyl_T_C"/>
</dbReference>
<accession>R7V9W5</accession>
<dbReference type="Pfam" id="PF02709">
    <property type="entry name" value="Glyco_transf_7C"/>
    <property type="match status" value="1"/>
</dbReference>
<dbReference type="AlphaFoldDB" id="R7V9W5"/>
<dbReference type="SUPFAM" id="SSF53448">
    <property type="entry name" value="Nucleotide-diphospho-sugar transferases"/>
    <property type="match status" value="1"/>
</dbReference>
<feature type="non-terminal residue" evidence="5">
    <location>
        <position position="1"/>
    </location>
</feature>
<keyword evidence="2" id="KW-1015">Disulfide bond</keyword>
<keyword evidence="1" id="KW-0808">Transferase</keyword>
<dbReference type="OMA" id="THSCITA"/>
<gene>
    <name evidence="5" type="ORF">CAPTEDRAFT_73412</name>
</gene>
<dbReference type="GO" id="GO:0004653">
    <property type="term" value="F:polypeptide N-acetylgalactosaminyltransferase activity"/>
    <property type="evidence" value="ECO:0007669"/>
    <property type="project" value="TreeGrafter"/>
</dbReference>
<reference evidence="6" key="3">
    <citation type="submission" date="2015-06" db="UniProtKB">
        <authorList>
            <consortium name="EnsemblMetazoa"/>
        </authorList>
    </citation>
    <scope>IDENTIFICATION</scope>
</reference>
<sequence>YNINISRSEEIPLRRTIKDTRPETCKDTSFNISSFPSASVIIPLYNEGLSLVLRTVHSVLDRTPDVLLKEIILVDDASSHEDLGEPLEQYVDELGEKVKLIRNFERQGLIRSRLHGMQLSRAPVIVFLDAHIEVNVQWLEPILAQLQEKPNSIIQPFVDGVDPDSLEYSAPNILYRGGLTWDLRYVWIRLAEHIQEAAFRSGQPYWTPTLIGCALAMDKAYFKSIGSFDADQLIWGGENVELSLRTWMCGGSLVTLPCSRVGHVFRPTPYKRETPFHSTWQKNLIRTAEVWLGPYKKYFYSATSIFENRHVNLTETEWKSLEKRKSLRDKLQCKSFDWFLREVSPDLHPPPRNSMQYGEITNE</sequence>
<keyword evidence="7" id="KW-1185">Reference proteome</keyword>
<dbReference type="HOGENOM" id="CLU_013477_0_0_1"/>